<keyword evidence="1" id="KW-1133">Transmembrane helix</keyword>
<proteinExistence type="predicted"/>
<gene>
    <name evidence="2" type="ORF">SM611_24945</name>
</gene>
<evidence type="ECO:0000313" key="3">
    <source>
        <dbReference type="Proteomes" id="UP001569963"/>
    </source>
</evidence>
<keyword evidence="3" id="KW-1185">Reference proteome</keyword>
<keyword evidence="1" id="KW-0472">Membrane</keyword>
<organism evidence="2 3">
    <name type="scientific">Actinomadura monticuli</name>
    <dbReference type="NCBI Taxonomy" id="3097367"/>
    <lineage>
        <taxon>Bacteria</taxon>
        <taxon>Bacillati</taxon>
        <taxon>Actinomycetota</taxon>
        <taxon>Actinomycetes</taxon>
        <taxon>Streptosporangiales</taxon>
        <taxon>Thermomonosporaceae</taxon>
        <taxon>Actinomadura</taxon>
    </lineage>
</organism>
<comment type="caution">
    <text evidence="2">The sequence shown here is derived from an EMBL/GenBank/DDBJ whole genome shotgun (WGS) entry which is preliminary data.</text>
</comment>
<name>A0ABV4QGK8_9ACTN</name>
<dbReference type="EMBL" id="JAXCEI010000011">
    <property type="protein sequence ID" value="MFA1542196.1"/>
    <property type="molecule type" value="Genomic_DNA"/>
</dbReference>
<dbReference type="RefSeq" id="WP_371952344.1">
    <property type="nucleotide sequence ID" value="NZ_JAXCEI010000011.1"/>
</dbReference>
<accession>A0ABV4QGK8</accession>
<reference evidence="2 3" key="1">
    <citation type="submission" date="2023-11" db="EMBL/GenBank/DDBJ databases">
        <title>Actinomadura monticuli sp. nov., isolated from volcanic ash.</title>
        <authorList>
            <person name="Lee S.D."/>
            <person name="Yang H."/>
            <person name="Kim I.S."/>
        </authorList>
    </citation>
    <scope>NUCLEOTIDE SEQUENCE [LARGE SCALE GENOMIC DNA]</scope>
    <source>
        <strain evidence="2 3">DLS-62</strain>
    </source>
</reference>
<evidence type="ECO:0000313" key="2">
    <source>
        <dbReference type="EMBL" id="MFA1542196.1"/>
    </source>
</evidence>
<evidence type="ECO:0000256" key="1">
    <source>
        <dbReference type="SAM" id="Phobius"/>
    </source>
</evidence>
<keyword evidence="1" id="KW-0812">Transmembrane</keyword>
<protein>
    <submittedName>
        <fullName evidence="2">Uncharacterized protein</fullName>
    </submittedName>
</protein>
<feature type="transmembrane region" description="Helical" evidence="1">
    <location>
        <begin position="30"/>
        <end position="52"/>
    </location>
</feature>
<dbReference type="Proteomes" id="UP001569963">
    <property type="component" value="Unassembled WGS sequence"/>
</dbReference>
<sequence>MAKATGITLLLISVISGLLAILQVLNARYFILTAVAFIGLCGWAAVVYITYAGRLPASPGERLLRRINLVLPINYLETWLRSTLLNQRALDLYWQTDDALQVDEIRCETVLDANDATLCIRFVGTNATRRPAEWCPMVMFGGSVIHLQNFKQRAVSIASDGSETGLYIRNVLDLGQLHYVRISFSVPLQRSEHFEVEHRHSWPGGMAEGEDSLWYPYAAMFQREPERMIIKVTFEEAPIYLRGFCASLRRGVCEVTTSQPQAVGPLGREYEWTVSPVENDCIYGLVFRRIS</sequence>